<gene>
    <name evidence="1" type="ORF">I4F81_005648</name>
</gene>
<name>A0ACC3BYR5_PYRYE</name>
<dbReference type="EMBL" id="CM020619">
    <property type="protein sequence ID" value="KAK1863085.1"/>
    <property type="molecule type" value="Genomic_DNA"/>
</dbReference>
<dbReference type="Proteomes" id="UP000798662">
    <property type="component" value="Chromosome 2"/>
</dbReference>
<evidence type="ECO:0000313" key="1">
    <source>
        <dbReference type="EMBL" id="KAK1863085.1"/>
    </source>
</evidence>
<protein>
    <submittedName>
        <fullName evidence="1">Uncharacterized protein</fullName>
    </submittedName>
</protein>
<evidence type="ECO:0000313" key="2">
    <source>
        <dbReference type="Proteomes" id="UP000798662"/>
    </source>
</evidence>
<organism evidence="1 2">
    <name type="scientific">Pyropia yezoensis</name>
    <name type="common">Susabi-nori</name>
    <name type="synonym">Porphyra yezoensis</name>
    <dbReference type="NCBI Taxonomy" id="2788"/>
    <lineage>
        <taxon>Eukaryota</taxon>
        <taxon>Rhodophyta</taxon>
        <taxon>Bangiophyceae</taxon>
        <taxon>Bangiales</taxon>
        <taxon>Bangiaceae</taxon>
        <taxon>Pyropia</taxon>
    </lineage>
</organism>
<comment type="caution">
    <text evidence="1">The sequence shown here is derived from an EMBL/GenBank/DDBJ whole genome shotgun (WGS) entry which is preliminary data.</text>
</comment>
<keyword evidence="2" id="KW-1185">Reference proteome</keyword>
<proteinExistence type="predicted"/>
<reference evidence="1" key="1">
    <citation type="submission" date="2019-11" db="EMBL/GenBank/DDBJ databases">
        <title>Nori genome reveals adaptations in red seaweeds to the harsh intertidal environment.</title>
        <authorList>
            <person name="Wang D."/>
            <person name="Mao Y."/>
        </authorList>
    </citation>
    <scope>NUCLEOTIDE SEQUENCE</scope>
    <source>
        <tissue evidence="1">Gametophyte</tissue>
    </source>
</reference>
<accession>A0ACC3BYR5</accession>
<sequence length="288" mass="32207">MLLSLDVFLDAMTSLSISGAFQAAVLLVFGTPAQRGDHGRVILRELHVAVRAPEHGMRRLAWVAAGISACPLHPVSVGSPRAVQVLDELLSLAPRGARLTLGCLSCLFVAGVCLCLVLLCLILCFTRLVIPITQAVVMQSAEFQHILRILNTNIEGRHKTMFALTAIKGVGRRFSNLVLKKADVDLTKRAGMLTSEEIDRIVTIIQNPRQFKIPDWFLNRQKDFKDGKYSQLIANNLDFKMREDLDRMRKIRCHRGLRHYAGLRVRGQHTKTTGRRGRTVGVSKRRNP</sequence>